<dbReference type="EMBL" id="QGBI01000039">
    <property type="protein sequence ID" value="MBX3893383.1"/>
    <property type="molecule type" value="Genomic_DNA"/>
</dbReference>
<protein>
    <submittedName>
        <fullName evidence="2">Uncharacterized protein</fullName>
    </submittedName>
</protein>
<organism evidence="2 3">
    <name type="scientific">Ralstonia pickettii</name>
    <name type="common">Burkholderia pickettii</name>
    <dbReference type="NCBI Taxonomy" id="329"/>
    <lineage>
        <taxon>Bacteria</taxon>
        <taxon>Pseudomonadati</taxon>
        <taxon>Pseudomonadota</taxon>
        <taxon>Betaproteobacteria</taxon>
        <taxon>Burkholderiales</taxon>
        <taxon>Burkholderiaceae</taxon>
        <taxon>Ralstonia</taxon>
    </lineage>
</organism>
<dbReference type="Proteomes" id="UP001199322">
    <property type="component" value="Unassembled WGS sequence"/>
</dbReference>
<evidence type="ECO:0000313" key="2">
    <source>
        <dbReference type="EMBL" id="MBX3893383.1"/>
    </source>
</evidence>
<proteinExistence type="predicted"/>
<name>A0AAW4QC54_RALPI</name>
<evidence type="ECO:0000256" key="1">
    <source>
        <dbReference type="SAM" id="MobiDB-lite"/>
    </source>
</evidence>
<gene>
    <name evidence="2" type="ORF">DEE74_26290</name>
</gene>
<feature type="region of interest" description="Disordered" evidence="1">
    <location>
        <begin position="1"/>
        <end position="21"/>
    </location>
</feature>
<comment type="caution">
    <text evidence="2">The sequence shown here is derived from an EMBL/GenBank/DDBJ whole genome shotgun (WGS) entry which is preliminary data.</text>
</comment>
<accession>A0AAW4QC54</accession>
<reference evidence="2" key="1">
    <citation type="submission" date="2018-06" db="EMBL/GenBank/DDBJ databases">
        <authorList>
            <person name="O'Rourke A."/>
        </authorList>
    </citation>
    <scope>NUCLEOTIDE SEQUENCE</scope>
    <source>
        <strain evidence="2">132550021-3</strain>
    </source>
</reference>
<sequence length="114" mass="13038">MSNRTIPTDFPREPPLGSAPGAQPKLLVRLVDGRYVTGLTEEEWLGRYDGCEDLAQQFVRYCARKLAENPSLTHEMCLARARKGFALKVQQGEWDFSPAEQDWVMKRARQVLGW</sequence>
<dbReference type="AlphaFoldDB" id="A0AAW4QC54"/>
<dbReference type="RefSeq" id="WP_112189005.1">
    <property type="nucleotide sequence ID" value="NZ_QGAQ01000038.1"/>
</dbReference>
<evidence type="ECO:0000313" key="3">
    <source>
        <dbReference type="Proteomes" id="UP001199322"/>
    </source>
</evidence>